<gene>
    <name evidence="3" type="ORF">CW686_08560</name>
</gene>
<dbReference type="PANTHER" id="PTHR30006:SF2">
    <property type="entry name" value="ABC TRANSPORTER SUBSTRATE-BINDING PROTEIN"/>
    <property type="match status" value="1"/>
</dbReference>
<organism evidence="3 4">
    <name type="scientific">Macrococcoides caseolyticum</name>
    <dbReference type="NCBI Taxonomy" id="69966"/>
    <lineage>
        <taxon>Bacteria</taxon>
        <taxon>Bacillati</taxon>
        <taxon>Bacillota</taxon>
        <taxon>Bacilli</taxon>
        <taxon>Bacillales</taxon>
        <taxon>Staphylococcaceae</taxon>
        <taxon>Macrococcoides</taxon>
    </lineage>
</organism>
<keyword evidence="1 2" id="KW-0732">Signal</keyword>
<dbReference type="GO" id="GO:0015888">
    <property type="term" value="P:thiamine transport"/>
    <property type="evidence" value="ECO:0007669"/>
    <property type="project" value="TreeGrafter"/>
</dbReference>
<dbReference type="Proteomes" id="UP000233482">
    <property type="component" value="Unassembled WGS sequence"/>
</dbReference>
<evidence type="ECO:0000313" key="3">
    <source>
        <dbReference type="EMBL" id="PKE25757.1"/>
    </source>
</evidence>
<name>A0A855H2C3_9STAP</name>
<evidence type="ECO:0000256" key="2">
    <source>
        <dbReference type="SAM" id="SignalP"/>
    </source>
</evidence>
<dbReference type="AlphaFoldDB" id="A0A855H2C3"/>
<dbReference type="PANTHER" id="PTHR30006">
    <property type="entry name" value="THIAMINE-BINDING PERIPLASMIC PROTEIN-RELATED"/>
    <property type="match status" value="1"/>
</dbReference>
<dbReference type="GO" id="GO:0030976">
    <property type="term" value="F:thiamine pyrophosphate binding"/>
    <property type="evidence" value="ECO:0007669"/>
    <property type="project" value="TreeGrafter"/>
</dbReference>
<dbReference type="Pfam" id="PF13343">
    <property type="entry name" value="SBP_bac_6"/>
    <property type="match status" value="1"/>
</dbReference>
<feature type="chain" id="PRO_5038823531" evidence="2">
    <location>
        <begin position="23"/>
        <end position="363"/>
    </location>
</feature>
<dbReference type="GO" id="GO:0030975">
    <property type="term" value="F:thiamine binding"/>
    <property type="evidence" value="ECO:0007669"/>
    <property type="project" value="TreeGrafter"/>
</dbReference>
<proteinExistence type="predicted"/>
<dbReference type="Gene3D" id="3.40.190.10">
    <property type="entry name" value="Periplasmic binding protein-like II"/>
    <property type="match status" value="2"/>
</dbReference>
<dbReference type="EMBL" id="PIXC01000018">
    <property type="protein sequence ID" value="PKE25757.1"/>
    <property type="molecule type" value="Genomic_DNA"/>
</dbReference>
<sequence length="363" mass="40454">MTVFKKLLVPAMAATVLLGACGNGNTEKKDQLDLNSMKIEDITKKAKEEGQVNSLGMPDTWANWKETWDDINKEYGIKHKDTDMSSAEELAKFESEKKNATGDIGDVGVAFGPLAVEKDLVVGYKTSYFDEIPDWAKDKDGKWVIGYTGTMAFMTDKQSVKDAPKSWEDLKNGDYKVSVGDVEKANQAQFAVLAAAYAFGGDEKNLQPGIDFFKKLAKEGRLITTDPDIASIEKGEHQVMLLWDFNALNYRDQIKKDRFEVTIPEDKSVMSGYATVINKNAKNPHAAALTREFILSDDGQDNLAKGYARPIRKDAKISDEAKKKLLPDVMYENVTPVKDSEAWDAALKELPQKWQEEVSSSIK</sequence>
<dbReference type="SUPFAM" id="SSF53850">
    <property type="entry name" value="Periplasmic binding protein-like II"/>
    <property type="match status" value="1"/>
</dbReference>
<comment type="caution">
    <text evidence="3">The sequence shown here is derived from an EMBL/GenBank/DDBJ whole genome shotgun (WGS) entry which is preliminary data.</text>
</comment>
<reference evidence="3 4" key="1">
    <citation type="submission" date="2017-12" db="EMBL/GenBank/DDBJ databases">
        <title>Genomics of Macrococcus caseolyticus.</title>
        <authorList>
            <person name="MacFadyen A.C."/>
            <person name="Paterson G.K."/>
        </authorList>
    </citation>
    <scope>NUCLEOTIDE SEQUENCE [LARGE SCALE GENOMIC DNA]</scope>
    <source>
        <strain evidence="3 4">5788_EF188</strain>
    </source>
</reference>
<protein>
    <submittedName>
        <fullName evidence="3">ABC transporter substrate-binding protein</fullName>
    </submittedName>
</protein>
<feature type="signal peptide" evidence="2">
    <location>
        <begin position="1"/>
        <end position="22"/>
    </location>
</feature>
<dbReference type="PROSITE" id="PS51257">
    <property type="entry name" value="PROKAR_LIPOPROTEIN"/>
    <property type="match status" value="1"/>
</dbReference>
<dbReference type="GO" id="GO:0030288">
    <property type="term" value="C:outer membrane-bounded periplasmic space"/>
    <property type="evidence" value="ECO:0007669"/>
    <property type="project" value="TreeGrafter"/>
</dbReference>
<accession>A0A855H2C3</accession>
<evidence type="ECO:0000313" key="4">
    <source>
        <dbReference type="Proteomes" id="UP000233482"/>
    </source>
</evidence>
<evidence type="ECO:0000256" key="1">
    <source>
        <dbReference type="ARBA" id="ARBA00022729"/>
    </source>
</evidence>